<dbReference type="AlphaFoldDB" id="A0A0K8J6V1"/>
<gene>
    <name evidence="4" type="ORF">SD1D_1802</name>
</gene>
<dbReference type="SUPFAM" id="SSF141868">
    <property type="entry name" value="EAL domain-like"/>
    <property type="match status" value="1"/>
</dbReference>
<dbReference type="KEGG" id="hsd:SD1D_1802"/>
<dbReference type="InterPro" id="IPR000160">
    <property type="entry name" value="GGDEF_dom"/>
</dbReference>
<keyword evidence="1" id="KW-0812">Transmembrane</keyword>
<dbReference type="PANTHER" id="PTHR44757:SF2">
    <property type="entry name" value="BIOFILM ARCHITECTURE MAINTENANCE PROTEIN MBAA"/>
    <property type="match status" value="1"/>
</dbReference>
<keyword evidence="1" id="KW-0472">Membrane</keyword>
<dbReference type="SMART" id="SM00052">
    <property type="entry name" value="EAL"/>
    <property type="match status" value="1"/>
</dbReference>
<evidence type="ECO:0000259" key="2">
    <source>
        <dbReference type="PROSITE" id="PS50883"/>
    </source>
</evidence>
<dbReference type="Gene3D" id="3.30.70.270">
    <property type="match status" value="1"/>
</dbReference>
<keyword evidence="5" id="KW-1185">Reference proteome</keyword>
<feature type="domain" description="GGDEF" evidence="3">
    <location>
        <begin position="117"/>
        <end position="250"/>
    </location>
</feature>
<evidence type="ECO:0000259" key="3">
    <source>
        <dbReference type="PROSITE" id="PS50887"/>
    </source>
</evidence>
<dbReference type="InterPro" id="IPR035919">
    <property type="entry name" value="EAL_sf"/>
</dbReference>
<dbReference type="InterPro" id="IPR029787">
    <property type="entry name" value="Nucleotide_cyclase"/>
</dbReference>
<evidence type="ECO:0000313" key="4">
    <source>
        <dbReference type="EMBL" id="CUH93346.1"/>
    </source>
</evidence>
<dbReference type="Pfam" id="PF00990">
    <property type="entry name" value="GGDEF"/>
    <property type="match status" value="1"/>
</dbReference>
<dbReference type="NCBIfam" id="TIGR00254">
    <property type="entry name" value="GGDEF"/>
    <property type="match status" value="1"/>
</dbReference>
<feature type="domain" description="EAL" evidence="2">
    <location>
        <begin position="259"/>
        <end position="511"/>
    </location>
</feature>
<evidence type="ECO:0000256" key="1">
    <source>
        <dbReference type="SAM" id="Phobius"/>
    </source>
</evidence>
<dbReference type="SMART" id="SM00267">
    <property type="entry name" value="GGDEF"/>
    <property type="match status" value="1"/>
</dbReference>
<dbReference type="Gene3D" id="3.20.20.450">
    <property type="entry name" value="EAL domain"/>
    <property type="match status" value="1"/>
</dbReference>
<protein>
    <recommendedName>
        <fullName evidence="6">EAL domain-containing protein</fullName>
    </recommendedName>
</protein>
<keyword evidence="1" id="KW-1133">Transmembrane helix</keyword>
<dbReference type="EMBL" id="LN879430">
    <property type="protein sequence ID" value="CUH93346.1"/>
    <property type="molecule type" value="Genomic_DNA"/>
</dbReference>
<dbReference type="Proteomes" id="UP000196053">
    <property type="component" value="Chromosome I"/>
</dbReference>
<dbReference type="PROSITE" id="PS50883">
    <property type="entry name" value="EAL"/>
    <property type="match status" value="1"/>
</dbReference>
<dbReference type="PROSITE" id="PS50887">
    <property type="entry name" value="GGDEF"/>
    <property type="match status" value="1"/>
</dbReference>
<feature type="transmembrane region" description="Helical" evidence="1">
    <location>
        <begin position="6"/>
        <end position="30"/>
    </location>
</feature>
<dbReference type="InterPro" id="IPR052155">
    <property type="entry name" value="Biofilm_reg_signaling"/>
</dbReference>
<reference evidence="5" key="1">
    <citation type="submission" date="2015-09" db="EMBL/GenBank/DDBJ databases">
        <authorList>
            <person name="Wibberg D."/>
        </authorList>
    </citation>
    <scope>NUCLEOTIDE SEQUENCE [LARGE SCALE GENOMIC DNA]</scope>
    <source>
        <strain evidence="5">SD1D</strain>
    </source>
</reference>
<organism evidence="4 5">
    <name type="scientific">Herbinix luporum</name>
    <dbReference type="NCBI Taxonomy" id="1679721"/>
    <lineage>
        <taxon>Bacteria</taxon>
        <taxon>Bacillati</taxon>
        <taxon>Bacillota</taxon>
        <taxon>Clostridia</taxon>
        <taxon>Lachnospirales</taxon>
        <taxon>Lachnospiraceae</taxon>
        <taxon>Herbinix</taxon>
    </lineage>
</organism>
<dbReference type="CDD" id="cd01948">
    <property type="entry name" value="EAL"/>
    <property type="match status" value="1"/>
</dbReference>
<dbReference type="InterPro" id="IPR043128">
    <property type="entry name" value="Rev_trsase/Diguanyl_cyclase"/>
</dbReference>
<accession>A0A0K8J6V1</accession>
<dbReference type="InterPro" id="IPR001633">
    <property type="entry name" value="EAL_dom"/>
</dbReference>
<name>A0A0K8J6V1_9FIRM</name>
<dbReference type="CDD" id="cd01949">
    <property type="entry name" value="GGDEF"/>
    <property type="match status" value="1"/>
</dbReference>
<proteinExistence type="predicted"/>
<evidence type="ECO:0008006" key="6">
    <source>
        <dbReference type="Google" id="ProtNLM"/>
    </source>
</evidence>
<dbReference type="RefSeq" id="WP_058258602.1">
    <property type="nucleotide sequence ID" value="NZ_LN879430.1"/>
</dbReference>
<dbReference type="PANTHER" id="PTHR44757">
    <property type="entry name" value="DIGUANYLATE CYCLASE DGCP"/>
    <property type="match status" value="1"/>
</dbReference>
<sequence length="512" mass="58469">MGKNIIGQAIIIWIILGAILLLSLFIIVLIRMVKLTKKLSVANHENEKMNMDYNKLESIYQSTLSSYDALTSRYEELNKNNESIRKLAYTDYLTELPNRTAFNEMLDSIMLTLRNDEIIALMIIDLDDLKNVNNTLGHSYGDELLIDATHRIKQVLDENDYLARIGGDEFVVLTQNLNDMASYEEKIRKVNNVFTYPFILSTKEYFVSVNIGIAFAPKDGKTSQSLVKNANSAMYMSKISGKNSYIYYEEDFNQILTNKIEIQSELRRAIEKNEFMLLYQAIMDINNKKPIGFEALIRWNHPQKGLLSPSEFLDLAEEAGLMVPIGKWVLLTACQQLKEWSDLGNDINMAINLSARQFKDNDFIETVYEVIKETDINPKKLELEITEAVALEDIDYTINTIKELQKLDLSFSLDDFGTGYSSINSLKLLPLKNIKIDNSLIDNILDDSNQKIIQAIISLAKDLNLNVIAEGVESLDQENFLIKSKCNMAQGYLYSQPLEKNEAEEFLKNIDS</sequence>
<dbReference type="Pfam" id="PF00563">
    <property type="entry name" value="EAL"/>
    <property type="match status" value="1"/>
</dbReference>
<evidence type="ECO:0000313" key="5">
    <source>
        <dbReference type="Proteomes" id="UP000196053"/>
    </source>
</evidence>
<dbReference type="SUPFAM" id="SSF55073">
    <property type="entry name" value="Nucleotide cyclase"/>
    <property type="match status" value="1"/>
</dbReference>